<feature type="region of interest" description="Disordered" evidence="1">
    <location>
        <begin position="103"/>
        <end position="130"/>
    </location>
</feature>
<dbReference type="RefSeq" id="WP_359274720.1">
    <property type="nucleotide sequence ID" value="NZ_JBEZNA010000052.1"/>
</dbReference>
<sequence>MGRTEARDLLERARAEFAPDPGANRTVPLIERGEAGAGVLRALALEERAVVAADRRAFLRLAERAAAMPRCAAYYAELARGEEVAAERLEDFARAVGAVADATEGARGREDGPGGGGHGHGPEGGGHGYEPRPGCQAYPAFVAWLALNAAPAGTVLALAANFSAWGGYCARIAKGLREHYGLDDTACGFFDLFATPSPEYEETVLAAVQEWSDAGRIDEAAVRRHGRLLRSYEAGFWDALLEGQEGQEARKGRER</sequence>
<gene>
    <name evidence="2" type="ORF">AB0D95_20605</name>
</gene>
<feature type="compositionally biased region" description="Gly residues" evidence="1">
    <location>
        <begin position="113"/>
        <end position="128"/>
    </location>
</feature>
<evidence type="ECO:0000256" key="1">
    <source>
        <dbReference type="SAM" id="MobiDB-lite"/>
    </source>
</evidence>
<name>A0ABV3ETW7_9ACTN</name>
<comment type="caution">
    <text evidence="2">The sequence shown here is derived from an EMBL/GenBank/DDBJ whole genome shotgun (WGS) entry which is preliminary data.</text>
</comment>
<proteinExistence type="predicted"/>
<evidence type="ECO:0000313" key="2">
    <source>
        <dbReference type="EMBL" id="MEU9579640.1"/>
    </source>
</evidence>
<organism evidence="2 3">
    <name type="scientific">Streptomyces chilikensis</name>
    <dbReference type="NCBI Taxonomy" id="1194079"/>
    <lineage>
        <taxon>Bacteria</taxon>
        <taxon>Bacillati</taxon>
        <taxon>Actinomycetota</taxon>
        <taxon>Actinomycetes</taxon>
        <taxon>Kitasatosporales</taxon>
        <taxon>Streptomycetaceae</taxon>
        <taxon>Streptomyces</taxon>
    </lineage>
</organism>
<dbReference type="SUPFAM" id="SSF48613">
    <property type="entry name" value="Heme oxygenase-like"/>
    <property type="match status" value="1"/>
</dbReference>
<dbReference type="EMBL" id="JBEZNA010000052">
    <property type="protein sequence ID" value="MEU9579640.1"/>
    <property type="molecule type" value="Genomic_DNA"/>
</dbReference>
<dbReference type="Proteomes" id="UP001551584">
    <property type="component" value="Unassembled WGS sequence"/>
</dbReference>
<evidence type="ECO:0000313" key="3">
    <source>
        <dbReference type="Proteomes" id="UP001551584"/>
    </source>
</evidence>
<accession>A0ABV3ETW7</accession>
<keyword evidence="3" id="KW-1185">Reference proteome</keyword>
<dbReference type="InterPro" id="IPR016084">
    <property type="entry name" value="Haem_Oase-like_multi-hlx"/>
</dbReference>
<protein>
    <submittedName>
        <fullName evidence="2">Transcriptional regulator</fullName>
    </submittedName>
</protein>
<reference evidence="2 3" key="1">
    <citation type="submission" date="2024-06" db="EMBL/GenBank/DDBJ databases">
        <title>The Natural Products Discovery Center: Release of the First 8490 Sequenced Strains for Exploring Actinobacteria Biosynthetic Diversity.</title>
        <authorList>
            <person name="Kalkreuter E."/>
            <person name="Kautsar S.A."/>
            <person name="Yang D."/>
            <person name="Bader C.D."/>
            <person name="Teijaro C.N."/>
            <person name="Fluegel L."/>
            <person name="Davis C.M."/>
            <person name="Simpson J.R."/>
            <person name="Lauterbach L."/>
            <person name="Steele A.D."/>
            <person name="Gui C."/>
            <person name="Meng S."/>
            <person name="Li G."/>
            <person name="Viehrig K."/>
            <person name="Ye F."/>
            <person name="Su P."/>
            <person name="Kiefer A.F."/>
            <person name="Nichols A."/>
            <person name="Cepeda A.J."/>
            <person name="Yan W."/>
            <person name="Fan B."/>
            <person name="Jiang Y."/>
            <person name="Adhikari A."/>
            <person name="Zheng C.-J."/>
            <person name="Schuster L."/>
            <person name="Cowan T.M."/>
            <person name="Smanski M.J."/>
            <person name="Chevrette M.G."/>
            <person name="De Carvalho L.P.S."/>
            <person name="Shen B."/>
        </authorList>
    </citation>
    <scope>NUCLEOTIDE SEQUENCE [LARGE SCALE GENOMIC DNA]</scope>
    <source>
        <strain evidence="2 3">NPDC048117</strain>
    </source>
</reference>
<dbReference type="Gene3D" id="1.20.910.10">
    <property type="entry name" value="Heme oxygenase-like"/>
    <property type="match status" value="1"/>
</dbReference>